<dbReference type="Pfam" id="PF07715">
    <property type="entry name" value="Plug"/>
    <property type="match status" value="1"/>
</dbReference>
<dbReference type="InterPro" id="IPR000531">
    <property type="entry name" value="Beta-barrel_TonB"/>
</dbReference>
<evidence type="ECO:0000256" key="7">
    <source>
        <dbReference type="ARBA" id="ARBA00023077"/>
    </source>
</evidence>
<dbReference type="NCBIfam" id="TIGR01786">
    <property type="entry name" value="TonB-hemlactrns"/>
    <property type="match status" value="1"/>
</dbReference>
<comment type="subcellular location">
    <subcellularLocation>
        <location evidence="1 11">Cell outer membrane</location>
        <topology evidence="1 11">Multi-pass membrane protein</topology>
    </subcellularLocation>
</comment>
<dbReference type="GO" id="GO:0044718">
    <property type="term" value="P:siderophore transmembrane transport"/>
    <property type="evidence" value="ECO:0007669"/>
    <property type="project" value="TreeGrafter"/>
</dbReference>
<dbReference type="PANTHER" id="PTHR30069">
    <property type="entry name" value="TONB-DEPENDENT OUTER MEMBRANE RECEPTOR"/>
    <property type="match status" value="1"/>
</dbReference>
<dbReference type="CDD" id="cd01347">
    <property type="entry name" value="ligand_gated_channel"/>
    <property type="match status" value="1"/>
</dbReference>
<evidence type="ECO:0000256" key="1">
    <source>
        <dbReference type="ARBA" id="ARBA00004571"/>
    </source>
</evidence>
<dbReference type="SUPFAM" id="SSF56935">
    <property type="entry name" value="Porins"/>
    <property type="match status" value="1"/>
</dbReference>
<evidence type="ECO:0000256" key="11">
    <source>
        <dbReference type="PROSITE-ProRule" id="PRU01360"/>
    </source>
</evidence>
<dbReference type="EMBL" id="BSDO01000002">
    <property type="protein sequence ID" value="GLI22010.1"/>
    <property type="molecule type" value="Genomic_DNA"/>
</dbReference>
<evidence type="ECO:0000256" key="6">
    <source>
        <dbReference type="ARBA" id="ARBA00022729"/>
    </source>
</evidence>
<dbReference type="Gene3D" id="2.170.130.10">
    <property type="entry name" value="TonB-dependent receptor, plug domain"/>
    <property type="match status" value="1"/>
</dbReference>
<evidence type="ECO:0000256" key="5">
    <source>
        <dbReference type="ARBA" id="ARBA00022692"/>
    </source>
</evidence>
<dbReference type="Proteomes" id="UP001144397">
    <property type="component" value="Unassembled WGS sequence"/>
</dbReference>
<evidence type="ECO:0000259" key="13">
    <source>
        <dbReference type="Pfam" id="PF00593"/>
    </source>
</evidence>
<dbReference type="InterPro" id="IPR037066">
    <property type="entry name" value="Plug_dom_sf"/>
</dbReference>
<comment type="caution">
    <text evidence="15">The sequence shown here is derived from an EMBL/GenBank/DDBJ whole genome shotgun (WGS) entry which is preliminary data.</text>
</comment>
<evidence type="ECO:0000256" key="4">
    <source>
        <dbReference type="ARBA" id="ARBA00022452"/>
    </source>
</evidence>
<keyword evidence="10 11" id="KW-0998">Cell outer membrane</keyword>
<keyword evidence="8 11" id="KW-0472">Membrane</keyword>
<reference evidence="16 18" key="2">
    <citation type="submission" date="2023-07" db="EMBL/GenBank/DDBJ databases">
        <title>Genomic Encyclopedia of Type Strains, Phase IV (KMG-IV): sequencing the most valuable type-strain genomes for metagenomic binning, comparative biology and taxonomic classification.</title>
        <authorList>
            <person name="Goeker M."/>
        </authorList>
    </citation>
    <scope>NUCLEOTIDE SEQUENCE [LARGE SCALE GENOMIC DNA]</scope>
    <source>
        <strain evidence="16 18">DSM 338</strain>
    </source>
</reference>
<organism evidence="15 17">
    <name type="scientific">Xanthobacter flavus</name>
    <dbReference type="NCBI Taxonomy" id="281"/>
    <lineage>
        <taxon>Bacteria</taxon>
        <taxon>Pseudomonadati</taxon>
        <taxon>Pseudomonadota</taxon>
        <taxon>Alphaproteobacteria</taxon>
        <taxon>Hyphomicrobiales</taxon>
        <taxon>Xanthobacteraceae</taxon>
        <taxon>Xanthobacter</taxon>
    </lineage>
</organism>
<dbReference type="PROSITE" id="PS52016">
    <property type="entry name" value="TONB_DEPENDENT_REC_3"/>
    <property type="match status" value="1"/>
</dbReference>
<evidence type="ECO:0000256" key="9">
    <source>
        <dbReference type="ARBA" id="ARBA00023170"/>
    </source>
</evidence>
<dbReference type="GO" id="GO:0009279">
    <property type="term" value="C:cell outer membrane"/>
    <property type="evidence" value="ECO:0007669"/>
    <property type="project" value="UniProtKB-SubCell"/>
</dbReference>
<evidence type="ECO:0000313" key="16">
    <source>
        <dbReference type="EMBL" id="MDR6332242.1"/>
    </source>
</evidence>
<comment type="similarity">
    <text evidence="2 11 12">Belongs to the TonB-dependent receptor family.</text>
</comment>
<dbReference type="Pfam" id="PF00593">
    <property type="entry name" value="TonB_dep_Rec_b-barrel"/>
    <property type="match status" value="1"/>
</dbReference>
<dbReference type="EMBL" id="JAVDPY010000001">
    <property type="protein sequence ID" value="MDR6332242.1"/>
    <property type="molecule type" value="Genomic_DNA"/>
</dbReference>
<evidence type="ECO:0000256" key="3">
    <source>
        <dbReference type="ARBA" id="ARBA00022448"/>
    </source>
</evidence>
<evidence type="ECO:0000256" key="2">
    <source>
        <dbReference type="ARBA" id="ARBA00009810"/>
    </source>
</evidence>
<accession>A0A9W6CLT8</accession>
<dbReference type="Gene3D" id="2.40.170.20">
    <property type="entry name" value="TonB-dependent receptor, beta-barrel domain"/>
    <property type="match status" value="1"/>
</dbReference>
<dbReference type="InterPro" id="IPR010949">
    <property type="entry name" value="TonB_Hb/transfer/lactofer_rcpt"/>
</dbReference>
<gene>
    <name evidence="15" type="primary">hmuR</name>
    <name evidence="16" type="ORF">GGQ86_000689</name>
    <name evidence="15" type="ORF">XFLAVUS301_16840</name>
</gene>
<dbReference type="InterPro" id="IPR012910">
    <property type="entry name" value="Plug_dom"/>
</dbReference>
<proteinExistence type="inferred from homology"/>
<dbReference type="RefSeq" id="WP_281806988.1">
    <property type="nucleotide sequence ID" value="NZ_BSDO01000002.1"/>
</dbReference>
<dbReference type="GO" id="GO:0015344">
    <property type="term" value="F:siderophore uptake transmembrane transporter activity"/>
    <property type="evidence" value="ECO:0007669"/>
    <property type="project" value="TreeGrafter"/>
</dbReference>
<feature type="domain" description="TonB-dependent receptor plug" evidence="14">
    <location>
        <begin position="72"/>
        <end position="180"/>
    </location>
</feature>
<evidence type="ECO:0000313" key="18">
    <source>
        <dbReference type="Proteomes" id="UP001245370"/>
    </source>
</evidence>
<feature type="domain" description="TonB-dependent receptor-like beta-barrel" evidence="13">
    <location>
        <begin position="283"/>
        <end position="694"/>
    </location>
</feature>
<keyword evidence="3 11" id="KW-0813">Transport</keyword>
<dbReference type="PANTHER" id="PTHR30069:SF41">
    <property type="entry name" value="HEME_HEMOPEXIN UTILIZATION PROTEIN C"/>
    <property type="match status" value="1"/>
</dbReference>
<dbReference type="NCBIfam" id="TIGR01785">
    <property type="entry name" value="TonB-hemin"/>
    <property type="match status" value="1"/>
</dbReference>
<dbReference type="InterPro" id="IPR011276">
    <property type="entry name" value="TonB_haem/Hb_rcpt"/>
</dbReference>
<evidence type="ECO:0000313" key="17">
    <source>
        <dbReference type="Proteomes" id="UP001144397"/>
    </source>
</evidence>
<keyword evidence="6" id="KW-0732">Signal</keyword>
<keyword evidence="9 15" id="KW-0675">Receptor</keyword>
<evidence type="ECO:0000256" key="10">
    <source>
        <dbReference type="ARBA" id="ARBA00023237"/>
    </source>
</evidence>
<dbReference type="InterPro" id="IPR036942">
    <property type="entry name" value="Beta-barrel_TonB_sf"/>
</dbReference>
<name>A0A9W6CLT8_XANFL</name>
<keyword evidence="4 11" id="KW-1134">Transmembrane beta strand</keyword>
<dbReference type="AlphaFoldDB" id="A0A9W6CLT8"/>
<keyword evidence="7 12" id="KW-0798">TonB box</keyword>
<dbReference type="Proteomes" id="UP001245370">
    <property type="component" value="Unassembled WGS sequence"/>
</dbReference>
<evidence type="ECO:0000256" key="8">
    <source>
        <dbReference type="ARBA" id="ARBA00023136"/>
    </source>
</evidence>
<evidence type="ECO:0000259" key="14">
    <source>
        <dbReference type="Pfam" id="PF07715"/>
    </source>
</evidence>
<sequence length="735" mass="79541">MAGEPQRMAVFKGEGDRRGKEALLAGVALCAVLMATPVRAQSAPDAGPTDDTTAISLDTITVAASLTEERAIDALAAISVVRPDDLEQLMPSRTQDVFFGMPGTTVIQNGNSTQASINIRGMEDYGRVAVFIDGARQNFTQLGHGTGAGSFFLEPGLLADVDVVRGPVANIYGSGAIGGVVTFRTKDANDIIKPGQTWGVESAGEFGSNGPMGYGALFAAAKVNPNIDLFFGGTYRSQGDYTDGDGNVVPGTGSDIWTGVAKLTFRPADHHEVKITGINYSADYTTYNAALVNNEIPTGSTQYGTTVLNQTLTASWNYSNPDDNIFDWRSQIYWNRVKQDQLKVAGTPSSITGSVGDPRYFTIDTLGFDLNNTSRFTFADIRNAITIGGDYFHDDVDNVDNYGFGDGYNPSGERGVGGAFIQWKANYSTWFEAIGALRYDTYNLSGDGVSTSGDHLSPKITVGLTPWQWVTLYGTFAEGYRAPAVTETLVNGAHPPNIPLVFCPDGSFGVFCFVPNPYLKPEIGKNKEIGLNLRFDDIFTKGDKFRAKANVYQNDVEDYIELVGYDKTPFGTYANYQYQNIANARLRGFEFESNYDAGVWFAGFNATVSEGENTNNGQPLANVMPNTIATTLGARFFDNKLTVSVRWQWVAAKTAADLPADSPYEPTPSFNLVNVYLGYQPDPNVLAQLSVENLFNEQYVQYQQFLPSAGITAKAGLKFKIGADTIAAATPYPVK</sequence>
<dbReference type="InterPro" id="IPR039426">
    <property type="entry name" value="TonB-dep_rcpt-like"/>
</dbReference>
<reference evidence="15" key="1">
    <citation type="submission" date="2022-12" db="EMBL/GenBank/DDBJ databases">
        <title>Reference genome sequencing for broad-spectrum identification of bacterial and archaeal isolates by mass spectrometry.</title>
        <authorList>
            <person name="Sekiguchi Y."/>
            <person name="Tourlousse D.M."/>
        </authorList>
    </citation>
    <scope>NUCLEOTIDE SEQUENCE</scope>
    <source>
        <strain evidence="15">301</strain>
    </source>
</reference>
<keyword evidence="5 11" id="KW-0812">Transmembrane</keyword>
<protein>
    <submittedName>
        <fullName evidence="16">Hemoglobin/transferrin/lactoferrin receptor protein</fullName>
    </submittedName>
    <submittedName>
        <fullName evidence="15">TonB-dependent receptor</fullName>
    </submittedName>
</protein>
<evidence type="ECO:0000313" key="15">
    <source>
        <dbReference type="EMBL" id="GLI22010.1"/>
    </source>
</evidence>
<dbReference type="GeneID" id="95762472"/>
<evidence type="ECO:0000256" key="12">
    <source>
        <dbReference type="RuleBase" id="RU003357"/>
    </source>
</evidence>
<dbReference type="GO" id="GO:0015232">
    <property type="term" value="F:heme transmembrane transporter activity"/>
    <property type="evidence" value="ECO:0007669"/>
    <property type="project" value="InterPro"/>
</dbReference>
<keyword evidence="18" id="KW-1185">Reference proteome</keyword>